<evidence type="ECO:0000256" key="1">
    <source>
        <dbReference type="SAM" id="Phobius"/>
    </source>
</evidence>
<dbReference type="Proteomes" id="UP001201549">
    <property type="component" value="Unassembled WGS sequence"/>
</dbReference>
<feature type="transmembrane region" description="Helical" evidence="1">
    <location>
        <begin position="60"/>
        <end position="79"/>
    </location>
</feature>
<feature type="transmembrane region" description="Helical" evidence="1">
    <location>
        <begin position="411"/>
        <end position="429"/>
    </location>
</feature>
<proteinExistence type="predicted"/>
<dbReference type="EMBL" id="JAKOGG010000003">
    <property type="protein sequence ID" value="MCS4556157.1"/>
    <property type="molecule type" value="Genomic_DNA"/>
</dbReference>
<evidence type="ECO:0000313" key="2">
    <source>
        <dbReference type="EMBL" id="MCS4556157.1"/>
    </source>
</evidence>
<feature type="transmembrane region" description="Helical" evidence="1">
    <location>
        <begin position="129"/>
        <end position="149"/>
    </location>
</feature>
<feature type="transmembrane region" description="Helical" evidence="1">
    <location>
        <begin position="337"/>
        <end position="362"/>
    </location>
</feature>
<gene>
    <name evidence="2" type="ORF">L9G74_06880</name>
</gene>
<name>A0ABT2FJJ3_9GAMM</name>
<keyword evidence="1" id="KW-0472">Membrane</keyword>
<feature type="transmembrane region" description="Helical" evidence="1">
    <location>
        <begin position="257"/>
        <end position="273"/>
    </location>
</feature>
<evidence type="ECO:0000313" key="3">
    <source>
        <dbReference type="Proteomes" id="UP001201549"/>
    </source>
</evidence>
<organism evidence="2 3">
    <name type="scientific">Shewanella electrica</name>
    <dbReference type="NCBI Taxonomy" id="515560"/>
    <lineage>
        <taxon>Bacteria</taxon>
        <taxon>Pseudomonadati</taxon>
        <taxon>Pseudomonadota</taxon>
        <taxon>Gammaproteobacteria</taxon>
        <taxon>Alteromonadales</taxon>
        <taxon>Shewanellaceae</taxon>
        <taxon>Shewanella</taxon>
    </lineage>
</organism>
<reference evidence="3" key="1">
    <citation type="submission" date="2023-07" db="EMBL/GenBank/DDBJ databases">
        <title>Shewanella mangrovi sp. nov., an acetaldehyde- degrading bacterium isolated from mangrove sediment.</title>
        <authorList>
            <person name="Liu Y."/>
        </authorList>
    </citation>
    <scope>NUCLEOTIDE SEQUENCE [LARGE SCALE GENOMIC DNA]</scope>
    <source>
        <strain evidence="3">C32</strain>
    </source>
</reference>
<feature type="transmembrane region" description="Helical" evidence="1">
    <location>
        <begin position="374"/>
        <end position="399"/>
    </location>
</feature>
<feature type="transmembrane region" description="Helical" evidence="1">
    <location>
        <begin position="195"/>
        <end position="215"/>
    </location>
</feature>
<accession>A0ABT2FJJ3</accession>
<keyword evidence="1" id="KW-0812">Transmembrane</keyword>
<keyword evidence="1" id="KW-1133">Transmembrane helix</keyword>
<feature type="transmembrane region" description="Helical" evidence="1">
    <location>
        <begin position="91"/>
        <end position="109"/>
    </location>
</feature>
<dbReference type="RefSeq" id="WP_238895559.1">
    <property type="nucleotide sequence ID" value="NZ_JAKOGG010000003.1"/>
</dbReference>
<feature type="transmembrane region" description="Helical" evidence="1">
    <location>
        <begin position="20"/>
        <end position="48"/>
    </location>
</feature>
<feature type="transmembrane region" description="Helical" evidence="1">
    <location>
        <begin position="293"/>
        <end position="317"/>
    </location>
</feature>
<keyword evidence="3" id="KW-1185">Reference proteome</keyword>
<feature type="transmembrane region" description="Helical" evidence="1">
    <location>
        <begin position="235"/>
        <end position="251"/>
    </location>
</feature>
<protein>
    <submittedName>
        <fullName evidence="2">Uncharacterized protein</fullName>
    </submittedName>
</protein>
<feature type="transmembrane region" description="Helical" evidence="1">
    <location>
        <begin position="170"/>
        <end position="189"/>
    </location>
</feature>
<sequence>MMLSVISIASEQRTRIAGWLVCGTAASYLLAIALNISLFIPTIIAWLAVAFCWPSLGKSAHKQAAILFGCGVIMLLWGAIKQVELGLFDAVSRNLPLLTMFVAVSFLALTNPEAEDTSQPMGKRGFWSTILSCHLLGAVINLSIIFVVGDRLQRKAPLTRGQIVVLMRGFCSGGYWSPFFIAFGVAMTYASGAQWTRTVVPGLILALLMALFTYYEMRRYRINGFRGYPLKRDSLLMPLILAVLVLVLHTVYPEVHILTIISIAAPIAALLFIKGRPRRQVLVTYIERRLPSVASQFALFLAAGVFSSGVAALIASYPELFQFNIAHISPWVFWGASLMMILVGLIGVHPLVSVSLASPLLLPIAHDLNQLAFLYLSVWGTATAVSPLSGVGLAMVSRYQANSIAILRDNWRYLLFMWFSAGALNWLIFGS</sequence>
<comment type="caution">
    <text evidence="2">The sequence shown here is derived from an EMBL/GenBank/DDBJ whole genome shotgun (WGS) entry which is preliminary data.</text>
</comment>